<dbReference type="FunFam" id="2.60.40.60:FF:000008">
    <property type="entry name" value="Cadherin 24"/>
    <property type="match status" value="1"/>
</dbReference>
<dbReference type="GO" id="GO:0005912">
    <property type="term" value="C:adherens junction"/>
    <property type="evidence" value="ECO:0007669"/>
    <property type="project" value="TreeGrafter"/>
</dbReference>
<dbReference type="PROSITE" id="PS00232">
    <property type="entry name" value="CADHERIN_1"/>
    <property type="match status" value="1"/>
</dbReference>
<evidence type="ECO:0000256" key="10">
    <source>
        <dbReference type="ARBA" id="ARBA00022989"/>
    </source>
</evidence>
<evidence type="ECO:0000256" key="7">
    <source>
        <dbReference type="ARBA" id="ARBA00022737"/>
    </source>
</evidence>
<keyword evidence="2" id="KW-1003">Cell membrane</keyword>
<evidence type="ECO:0000256" key="6">
    <source>
        <dbReference type="ARBA" id="ARBA00022729"/>
    </source>
</evidence>
<keyword evidence="7" id="KW-0677">Repeat</keyword>
<keyword evidence="6 19" id="KW-0732">Signal</keyword>
<dbReference type="GO" id="GO:0016342">
    <property type="term" value="C:catenin complex"/>
    <property type="evidence" value="ECO:0007669"/>
    <property type="project" value="TreeGrafter"/>
</dbReference>
<dbReference type="Gene3D" id="2.60.40.60">
    <property type="entry name" value="Cadherins"/>
    <property type="match status" value="5"/>
</dbReference>
<evidence type="ECO:0000256" key="17">
    <source>
        <dbReference type="RuleBase" id="RU003318"/>
    </source>
</evidence>
<reference evidence="21" key="3">
    <citation type="submission" date="2025-09" db="UniProtKB">
        <authorList>
            <consortium name="Ensembl"/>
        </authorList>
    </citation>
    <scope>IDENTIFICATION</scope>
</reference>
<evidence type="ECO:0000256" key="8">
    <source>
        <dbReference type="ARBA" id="ARBA00022837"/>
    </source>
</evidence>
<keyword evidence="22" id="KW-1185">Reference proteome</keyword>
<dbReference type="SMART" id="SM00112">
    <property type="entry name" value="CA"/>
    <property type="match status" value="5"/>
</dbReference>
<dbReference type="GO" id="GO:0016339">
    <property type="term" value="P:calcium-dependent cell-cell adhesion via plasma membrane cell adhesion molecules"/>
    <property type="evidence" value="ECO:0007669"/>
    <property type="project" value="TreeGrafter"/>
</dbReference>
<evidence type="ECO:0000256" key="4">
    <source>
        <dbReference type="ARBA" id="ARBA00022692"/>
    </source>
</evidence>
<dbReference type="FunFam" id="4.10.900.10:FF:000006">
    <property type="entry name" value="Cadherin-9 preproprotein"/>
    <property type="match status" value="1"/>
</dbReference>
<dbReference type="Ensembl" id="ENSMMDT00005013909.1">
    <property type="protein sequence ID" value="ENSMMDP00005013521.1"/>
    <property type="gene ID" value="ENSMMDG00005006901.1"/>
</dbReference>
<dbReference type="PROSITE" id="PS50268">
    <property type="entry name" value="CADHERIN_2"/>
    <property type="match status" value="5"/>
</dbReference>
<feature type="transmembrane region" description="Helical" evidence="18">
    <location>
        <begin position="606"/>
        <end position="627"/>
    </location>
</feature>
<keyword evidence="5" id="KW-0479">Metal-binding</keyword>
<dbReference type="Gene3D" id="4.10.900.10">
    <property type="entry name" value="TCF3-CBD (Catenin binding domain)"/>
    <property type="match status" value="1"/>
</dbReference>
<dbReference type="InterPro" id="IPR015919">
    <property type="entry name" value="Cadherin-like_sf"/>
</dbReference>
<comment type="function">
    <text evidence="13">Cadherins are calcium-dependent cell adhesion proteins. They preferentially interact with themselves in a homophilic manner in connecting cells; cadherins may thus contribute to the sorting of heterogeneous cell types.</text>
</comment>
<dbReference type="AlphaFoldDB" id="A0A667XWA9"/>
<dbReference type="GO" id="GO:0099560">
    <property type="term" value="P:synaptic membrane adhesion"/>
    <property type="evidence" value="ECO:0007669"/>
    <property type="project" value="TreeGrafter"/>
</dbReference>
<dbReference type="FunCoup" id="A0A667XWA9">
    <property type="interactions" value="412"/>
</dbReference>
<dbReference type="GO" id="GO:0034332">
    <property type="term" value="P:adherens junction organization"/>
    <property type="evidence" value="ECO:0007669"/>
    <property type="project" value="TreeGrafter"/>
</dbReference>
<dbReference type="FunFam" id="2.60.40.60:FF:000014">
    <property type="entry name" value="Cadherin 8"/>
    <property type="match status" value="1"/>
</dbReference>
<dbReference type="GeneTree" id="ENSGT00940000154187"/>
<protein>
    <recommendedName>
        <fullName evidence="15">Cadherin-10</fullName>
    </recommendedName>
    <alternativeName>
        <fullName evidence="14">Cadherin-6</fullName>
    </alternativeName>
</protein>
<evidence type="ECO:0000256" key="5">
    <source>
        <dbReference type="ARBA" id="ARBA00022723"/>
    </source>
</evidence>
<feature type="chain" id="PRO_5025471646" description="Cadherin-10" evidence="19">
    <location>
        <begin position="18"/>
        <end position="781"/>
    </location>
</feature>
<name>A0A667XWA9_9TELE</name>
<dbReference type="FunFam" id="2.60.40.60:FF:000012">
    <property type="entry name" value="Cadherin 24"/>
    <property type="match status" value="1"/>
</dbReference>
<comment type="subcellular location">
    <subcellularLocation>
        <location evidence="1 17">Cell membrane</location>
        <topology evidence="1 17">Single-pass type I membrane protein</topology>
    </subcellularLocation>
</comment>
<gene>
    <name evidence="21" type="primary">CDH10</name>
</gene>
<dbReference type="Pfam" id="PF01049">
    <property type="entry name" value="CADH_Y-type_LIR"/>
    <property type="match status" value="1"/>
</dbReference>
<feature type="domain" description="Cadherin" evidence="20">
    <location>
        <begin position="267"/>
        <end position="379"/>
    </location>
</feature>
<dbReference type="GO" id="GO:0008013">
    <property type="term" value="F:beta-catenin binding"/>
    <property type="evidence" value="ECO:0007669"/>
    <property type="project" value="TreeGrafter"/>
</dbReference>
<evidence type="ECO:0000256" key="13">
    <source>
        <dbReference type="ARBA" id="ARBA00037319"/>
    </source>
</evidence>
<dbReference type="GO" id="GO:0000902">
    <property type="term" value="P:cell morphogenesis"/>
    <property type="evidence" value="ECO:0007669"/>
    <property type="project" value="TreeGrafter"/>
</dbReference>
<reference evidence="21" key="1">
    <citation type="submission" date="2019-06" db="EMBL/GenBank/DDBJ databases">
        <authorList>
            <consortium name="Wellcome Sanger Institute Data Sharing"/>
        </authorList>
    </citation>
    <scope>NUCLEOTIDE SEQUENCE [LARGE SCALE GENOMIC DNA]</scope>
</reference>
<dbReference type="GO" id="GO:0044331">
    <property type="term" value="P:cell-cell adhesion mediated by cadherin"/>
    <property type="evidence" value="ECO:0007669"/>
    <property type="project" value="TreeGrafter"/>
</dbReference>
<feature type="signal peptide" evidence="19">
    <location>
        <begin position="1"/>
        <end position="17"/>
    </location>
</feature>
<keyword evidence="9 17" id="KW-0130">Cell adhesion</keyword>
<dbReference type="GO" id="GO:0005509">
    <property type="term" value="F:calcium ion binding"/>
    <property type="evidence" value="ECO:0007669"/>
    <property type="project" value="UniProtKB-UniRule"/>
</dbReference>
<dbReference type="InterPro" id="IPR039808">
    <property type="entry name" value="Cadherin"/>
</dbReference>
<dbReference type="PANTHER" id="PTHR24027:SF322">
    <property type="entry name" value="CADHERIN-6"/>
    <property type="match status" value="1"/>
</dbReference>
<evidence type="ECO:0000256" key="3">
    <source>
        <dbReference type="ARBA" id="ARBA00022685"/>
    </source>
</evidence>
<evidence type="ECO:0000256" key="14">
    <source>
        <dbReference type="ARBA" id="ARBA00041042"/>
    </source>
</evidence>
<dbReference type="InterPro" id="IPR020894">
    <property type="entry name" value="Cadherin_CS"/>
</dbReference>
<dbReference type="Pfam" id="PF00028">
    <property type="entry name" value="Cadherin"/>
    <property type="match status" value="5"/>
</dbReference>
<evidence type="ECO:0000313" key="22">
    <source>
        <dbReference type="Proteomes" id="UP000472263"/>
    </source>
</evidence>
<evidence type="ECO:0000256" key="1">
    <source>
        <dbReference type="ARBA" id="ARBA00004251"/>
    </source>
</evidence>
<dbReference type="PRINTS" id="PR00205">
    <property type="entry name" value="CADHERIN"/>
</dbReference>
<keyword evidence="8 16" id="KW-0106">Calcium</keyword>
<proteinExistence type="predicted"/>
<dbReference type="FunFam" id="2.60.40.60:FF:000017">
    <property type="entry name" value="Cadherin 24"/>
    <property type="match status" value="1"/>
</dbReference>
<dbReference type="CDD" id="cd11304">
    <property type="entry name" value="Cadherin_repeat"/>
    <property type="match status" value="5"/>
</dbReference>
<reference evidence="21" key="2">
    <citation type="submission" date="2025-08" db="UniProtKB">
        <authorList>
            <consortium name="Ensembl"/>
        </authorList>
    </citation>
    <scope>IDENTIFICATION</scope>
</reference>
<dbReference type="GO" id="GO:0045296">
    <property type="term" value="F:cadherin binding"/>
    <property type="evidence" value="ECO:0007669"/>
    <property type="project" value="TreeGrafter"/>
</dbReference>
<evidence type="ECO:0000256" key="12">
    <source>
        <dbReference type="ARBA" id="ARBA00023180"/>
    </source>
</evidence>
<evidence type="ECO:0000256" key="19">
    <source>
        <dbReference type="SAM" id="SignalP"/>
    </source>
</evidence>
<evidence type="ECO:0000313" key="21">
    <source>
        <dbReference type="Ensembl" id="ENSMMDP00005013521.1"/>
    </source>
</evidence>
<keyword evidence="4 17" id="KW-0812">Transmembrane</keyword>
<evidence type="ECO:0000256" key="11">
    <source>
        <dbReference type="ARBA" id="ARBA00023136"/>
    </source>
</evidence>
<evidence type="ECO:0000259" key="20">
    <source>
        <dbReference type="PROSITE" id="PS50268"/>
    </source>
</evidence>
<dbReference type="FunFam" id="2.60.40.60:FF:000009">
    <property type="entry name" value="Cadherin 24"/>
    <property type="match status" value="1"/>
</dbReference>
<dbReference type="InterPro" id="IPR000233">
    <property type="entry name" value="Cadherin_Y-type_LIR"/>
</dbReference>
<keyword evidence="3" id="KW-0165">Cleavage on pair of basic residues</keyword>
<evidence type="ECO:0000256" key="2">
    <source>
        <dbReference type="ARBA" id="ARBA00022475"/>
    </source>
</evidence>
<dbReference type="GO" id="GO:0007043">
    <property type="term" value="P:cell-cell junction assembly"/>
    <property type="evidence" value="ECO:0007669"/>
    <property type="project" value="TreeGrafter"/>
</dbReference>
<dbReference type="GO" id="GO:0007156">
    <property type="term" value="P:homophilic cell adhesion via plasma membrane adhesion molecules"/>
    <property type="evidence" value="ECO:0007669"/>
    <property type="project" value="InterPro"/>
</dbReference>
<evidence type="ECO:0000256" key="18">
    <source>
        <dbReference type="SAM" id="Phobius"/>
    </source>
</evidence>
<keyword evidence="10 18" id="KW-1133">Transmembrane helix</keyword>
<evidence type="ECO:0000256" key="15">
    <source>
        <dbReference type="ARBA" id="ARBA00069586"/>
    </source>
</evidence>
<dbReference type="PANTHER" id="PTHR24027">
    <property type="entry name" value="CADHERIN-23"/>
    <property type="match status" value="1"/>
</dbReference>
<feature type="domain" description="Cadherin" evidence="20">
    <location>
        <begin position="158"/>
        <end position="266"/>
    </location>
</feature>
<accession>A0A667XWA9</accession>
<evidence type="ECO:0000256" key="16">
    <source>
        <dbReference type="PROSITE-ProRule" id="PRU00043"/>
    </source>
</evidence>
<dbReference type="Proteomes" id="UP000472263">
    <property type="component" value="Chromosome 20"/>
</dbReference>
<dbReference type="InParanoid" id="A0A667XWA9"/>
<dbReference type="GO" id="GO:0016477">
    <property type="term" value="P:cell migration"/>
    <property type="evidence" value="ECO:0007669"/>
    <property type="project" value="TreeGrafter"/>
</dbReference>
<organism evidence="21 22">
    <name type="scientific">Myripristis murdjan</name>
    <name type="common">pinecone soldierfish</name>
    <dbReference type="NCBI Taxonomy" id="586833"/>
    <lineage>
        <taxon>Eukaryota</taxon>
        <taxon>Metazoa</taxon>
        <taxon>Chordata</taxon>
        <taxon>Craniata</taxon>
        <taxon>Vertebrata</taxon>
        <taxon>Euteleostomi</taxon>
        <taxon>Actinopterygii</taxon>
        <taxon>Neopterygii</taxon>
        <taxon>Teleostei</taxon>
        <taxon>Neoteleostei</taxon>
        <taxon>Acanthomorphata</taxon>
        <taxon>Holocentriformes</taxon>
        <taxon>Holocentridae</taxon>
        <taxon>Myripristis</taxon>
    </lineage>
</organism>
<dbReference type="InterPro" id="IPR027397">
    <property type="entry name" value="Catenin-bd_sf"/>
</dbReference>
<dbReference type="GO" id="GO:0002009">
    <property type="term" value="P:morphogenesis of an epithelium"/>
    <property type="evidence" value="ECO:0007669"/>
    <property type="project" value="UniProtKB-ARBA"/>
</dbReference>
<dbReference type="InterPro" id="IPR002126">
    <property type="entry name" value="Cadherin-like_dom"/>
</dbReference>
<sequence>MCLLTNLFFFLLDLIYSYVLFSQEPTGRQREEYNVFSDDISDGRILQRSKRGWMWNQFFLLEEYGGNDHQYVGKLHSNMDKGDGNVRYILTGDGAGTLFLIDEKSGDIHATKRLDREEKAMYTLHAKVVDRNTNAELEPDTEFNIKIHDINDNEPKFAKEIYFASVPEMSEVGTSVVTVTATDADDQTYGNSAKLVYSILQGQPYFSVDSENGTIKTALPGMDREVKENYQVVIQAKDMAGQMGGLSGTTTVSITLSDVNDSPPRFANHSFRVTAVESTEIGGPIGRIKADDPDVGRNAEMEYSIVGGHDIFNIITDQTTQEGIIIIKKELDYESKRDYEFRVEVKNTYLDARFIHGLQFKDYATVKVTVEDVDEPPVFTRNPYIIEVHEDTAAGSFVGVVSARDPDADNKPVKYSIDRHTDLERLFNIDSVNGTITTLKALDREMSKWHNISVVATEINNPRQTTRVPVFIKVLDVNDNAPEFAMSYDTFVCENVKAGQLIQTISAVDTDEPLVGHKFVFSISATNPNFTIVDREDNTANILTRRGGFSRREMSMYFLPVVISDNDYPIQSSTSTLIVRVCACDSRGNMQSCNPEAHVMLSSPSLPLSLCVSLCFSVVIVVLFAALRRQRKKEPLIISKEDVRDNVVSYNDEGGGEEDTQAFDIGTLRNPEVMDANKLRRDIIPEMLFPFRRTSPIKDNTDVRDFINGRLQENDSDPTAPPYDSLATYAYEGSGSLAESLSSLESAATEGDQEYDYLSNWGPQFKKLAEMYIGKGPDRET</sequence>
<evidence type="ECO:0000256" key="9">
    <source>
        <dbReference type="ARBA" id="ARBA00022889"/>
    </source>
</evidence>
<keyword evidence="12" id="KW-0325">Glycoprotein</keyword>
<feature type="domain" description="Cadherin" evidence="20">
    <location>
        <begin position="380"/>
        <end position="484"/>
    </location>
</feature>
<dbReference type="SUPFAM" id="SSF49313">
    <property type="entry name" value="Cadherin-like"/>
    <property type="match status" value="5"/>
</dbReference>
<feature type="domain" description="Cadherin" evidence="20">
    <location>
        <begin position="77"/>
        <end position="157"/>
    </location>
</feature>
<feature type="domain" description="Cadherin" evidence="20">
    <location>
        <begin position="484"/>
        <end position="597"/>
    </location>
</feature>
<keyword evidence="11 18" id="KW-0472">Membrane</keyword>